<feature type="chain" id="PRO_5045637773" evidence="1">
    <location>
        <begin position="20"/>
        <end position="215"/>
    </location>
</feature>
<dbReference type="RefSeq" id="WP_192556736.1">
    <property type="nucleotide sequence ID" value="NZ_JACZZA010000010.1"/>
</dbReference>
<keyword evidence="1" id="KW-0732">Signal</keyword>
<comment type="caution">
    <text evidence="2">The sequence shown here is derived from an EMBL/GenBank/DDBJ whole genome shotgun (WGS) entry which is preliminary data.</text>
</comment>
<evidence type="ECO:0000313" key="3">
    <source>
        <dbReference type="Proteomes" id="UP000651010"/>
    </source>
</evidence>
<gene>
    <name evidence="2" type="ORF">IGX34_16060</name>
</gene>
<sequence length="215" mass="23817">MKHIFLSISLLFLTSVAYTQQSVKIMPNTPHSFNSQIEKLSPIFSPGKCHFRLILKGVTVSVHNTSSFQSAGYYPSGTENWSIPLLCHANASQNDIDGQVGAKLINGKWIDENSKLPFDPDQHLEVYNFSGKNWTGKGIAYSQIYGDEARRQRFFNFCLIENNGPQVLCGHTQVRNLNSPPSSSTLPKIMAILKTIEFVDQSVDHAAISGTAAKN</sequence>
<accession>A0ABR9GCX4</accession>
<feature type="signal peptide" evidence="1">
    <location>
        <begin position="1"/>
        <end position="19"/>
    </location>
</feature>
<organism evidence="2 3">
    <name type="scientific">Dyella acidiphila</name>
    <dbReference type="NCBI Taxonomy" id="2775866"/>
    <lineage>
        <taxon>Bacteria</taxon>
        <taxon>Pseudomonadati</taxon>
        <taxon>Pseudomonadota</taxon>
        <taxon>Gammaproteobacteria</taxon>
        <taxon>Lysobacterales</taxon>
        <taxon>Rhodanobacteraceae</taxon>
        <taxon>Dyella</taxon>
    </lineage>
</organism>
<dbReference type="EMBL" id="JACZZA010000010">
    <property type="protein sequence ID" value="MBE1161898.1"/>
    <property type="molecule type" value="Genomic_DNA"/>
</dbReference>
<evidence type="ECO:0000256" key="1">
    <source>
        <dbReference type="SAM" id="SignalP"/>
    </source>
</evidence>
<reference evidence="2 3" key="1">
    <citation type="submission" date="2020-09" db="EMBL/GenBank/DDBJ databases">
        <title>Dyella sp. 7MK23 isolated from forest soil.</title>
        <authorList>
            <person name="Fu J."/>
        </authorList>
    </citation>
    <scope>NUCLEOTIDE SEQUENCE [LARGE SCALE GENOMIC DNA]</scope>
    <source>
        <strain evidence="2 3">7MK23</strain>
    </source>
</reference>
<dbReference type="Proteomes" id="UP000651010">
    <property type="component" value="Unassembled WGS sequence"/>
</dbReference>
<proteinExistence type="predicted"/>
<keyword evidence="3" id="KW-1185">Reference proteome</keyword>
<name>A0ABR9GCX4_9GAMM</name>
<evidence type="ECO:0000313" key="2">
    <source>
        <dbReference type="EMBL" id="MBE1161898.1"/>
    </source>
</evidence>
<protein>
    <submittedName>
        <fullName evidence="2">Uncharacterized protein</fullName>
    </submittedName>
</protein>